<evidence type="ECO:0000256" key="1">
    <source>
        <dbReference type="SAM" id="MobiDB-lite"/>
    </source>
</evidence>
<proteinExistence type="predicted"/>
<accession>A0A1R3KD51</accession>
<evidence type="ECO:0000313" key="2">
    <source>
        <dbReference type="EMBL" id="OMP05020.1"/>
    </source>
</evidence>
<sequence length="23" mass="2689">MSNAISREEFNEEESTKSLIRMS</sequence>
<dbReference type="Proteomes" id="UP000188268">
    <property type="component" value="Unassembled WGS sequence"/>
</dbReference>
<reference evidence="2 3" key="1">
    <citation type="submission" date="2013-09" db="EMBL/GenBank/DDBJ databases">
        <title>Corchorus capsularis genome sequencing.</title>
        <authorList>
            <person name="Alam M."/>
            <person name="Haque M.S."/>
            <person name="Islam M.S."/>
            <person name="Emdad E.M."/>
            <person name="Islam M.M."/>
            <person name="Ahmed B."/>
            <person name="Halim A."/>
            <person name="Hossen Q.M.M."/>
            <person name="Hossain M.Z."/>
            <person name="Ahmed R."/>
            <person name="Khan M.M."/>
            <person name="Islam R."/>
            <person name="Rashid M.M."/>
            <person name="Khan S.A."/>
            <person name="Rahman M.S."/>
            <person name="Alam M."/>
        </authorList>
    </citation>
    <scope>NUCLEOTIDE SEQUENCE [LARGE SCALE GENOMIC DNA]</scope>
    <source>
        <strain evidence="3">cv. CVL-1</strain>
        <tissue evidence="2">Whole seedling</tissue>
    </source>
</reference>
<comment type="caution">
    <text evidence="2">The sequence shown here is derived from an EMBL/GenBank/DDBJ whole genome shotgun (WGS) entry which is preliminary data.</text>
</comment>
<gene>
    <name evidence="2" type="ORF">CCACVL1_02068</name>
</gene>
<keyword evidence="3" id="KW-1185">Reference proteome</keyword>
<dbReference type="AlphaFoldDB" id="A0A1R3KD51"/>
<organism evidence="2 3">
    <name type="scientific">Corchorus capsularis</name>
    <name type="common">Jute</name>
    <dbReference type="NCBI Taxonomy" id="210143"/>
    <lineage>
        <taxon>Eukaryota</taxon>
        <taxon>Viridiplantae</taxon>
        <taxon>Streptophyta</taxon>
        <taxon>Embryophyta</taxon>
        <taxon>Tracheophyta</taxon>
        <taxon>Spermatophyta</taxon>
        <taxon>Magnoliopsida</taxon>
        <taxon>eudicotyledons</taxon>
        <taxon>Gunneridae</taxon>
        <taxon>Pentapetalae</taxon>
        <taxon>rosids</taxon>
        <taxon>malvids</taxon>
        <taxon>Malvales</taxon>
        <taxon>Malvaceae</taxon>
        <taxon>Grewioideae</taxon>
        <taxon>Apeibeae</taxon>
        <taxon>Corchorus</taxon>
    </lineage>
</organism>
<evidence type="ECO:0000313" key="3">
    <source>
        <dbReference type="Proteomes" id="UP000188268"/>
    </source>
</evidence>
<dbReference type="EMBL" id="AWWV01005528">
    <property type="protein sequence ID" value="OMP05020.1"/>
    <property type="molecule type" value="Genomic_DNA"/>
</dbReference>
<name>A0A1R3KD51_COCAP</name>
<protein>
    <submittedName>
        <fullName evidence="2">Uncharacterized protein</fullName>
    </submittedName>
</protein>
<feature type="region of interest" description="Disordered" evidence="1">
    <location>
        <begin position="1"/>
        <end position="23"/>
    </location>
</feature>
<dbReference type="Gramene" id="OMP05020">
    <property type="protein sequence ID" value="OMP05020"/>
    <property type="gene ID" value="CCACVL1_02068"/>
</dbReference>